<protein>
    <submittedName>
        <fullName evidence="1">Uncharacterized protein</fullName>
    </submittedName>
</protein>
<evidence type="ECO:0000313" key="2">
    <source>
        <dbReference type="Proteomes" id="UP000245626"/>
    </source>
</evidence>
<accession>A0ACD0P3L5</accession>
<proteinExistence type="predicted"/>
<reference evidence="1 2" key="1">
    <citation type="journal article" date="2018" name="Mol. Biol. Evol.">
        <title>Broad Genomic Sampling Reveals a Smut Pathogenic Ancestry of the Fungal Clade Ustilaginomycotina.</title>
        <authorList>
            <person name="Kijpornyongpan T."/>
            <person name="Mondo S.J."/>
            <person name="Barry K."/>
            <person name="Sandor L."/>
            <person name="Lee J."/>
            <person name="Lipzen A."/>
            <person name="Pangilinan J."/>
            <person name="LaButti K."/>
            <person name="Hainaut M."/>
            <person name="Henrissat B."/>
            <person name="Grigoriev I.V."/>
            <person name="Spatafora J.W."/>
            <person name="Aime M.C."/>
        </authorList>
    </citation>
    <scope>NUCLEOTIDE SEQUENCE [LARGE SCALE GENOMIC DNA]</scope>
    <source>
        <strain evidence="1 2">SA 807</strain>
    </source>
</reference>
<sequence length="149" mass="16823">MEDGEDQRRPRFPSPPPNLEECYTHGHSIPKQTNDQSINRSITEPKPIHAHAQPTNLPCQAKPLTGFIHEDHLWQDPFSHLASRNQISLLSSIRPTIQTRFPIINQSPFSHPPPHLLLVRVGPSPLQCSPGDDQIPTTPVRSDITFPRM</sequence>
<keyword evidence="2" id="KW-1185">Reference proteome</keyword>
<gene>
    <name evidence="1" type="ORF">IE53DRAFT_258678</name>
</gene>
<organism evidence="1 2">
    <name type="scientific">Violaceomyces palustris</name>
    <dbReference type="NCBI Taxonomy" id="1673888"/>
    <lineage>
        <taxon>Eukaryota</taxon>
        <taxon>Fungi</taxon>
        <taxon>Dikarya</taxon>
        <taxon>Basidiomycota</taxon>
        <taxon>Ustilaginomycotina</taxon>
        <taxon>Ustilaginomycetes</taxon>
        <taxon>Violaceomycetales</taxon>
        <taxon>Violaceomycetaceae</taxon>
        <taxon>Violaceomyces</taxon>
    </lineage>
</organism>
<name>A0ACD0P3L5_9BASI</name>
<dbReference type="EMBL" id="KZ819762">
    <property type="protein sequence ID" value="PWN52685.1"/>
    <property type="molecule type" value="Genomic_DNA"/>
</dbReference>
<dbReference type="Proteomes" id="UP000245626">
    <property type="component" value="Unassembled WGS sequence"/>
</dbReference>
<evidence type="ECO:0000313" key="1">
    <source>
        <dbReference type="EMBL" id="PWN52685.1"/>
    </source>
</evidence>